<evidence type="ECO:0000259" key="1">
    <source>
        <dbReference type="Pfam" id="PF26563"/>
    </source>
</evidence>
<keyword evidence="3" id="KW-1185">Reference proteome</keyword>
<dbReference type="NCBIfam" id="TIGR03815">
    <property type="entry name" value="CpaE_hom_Actino"/>
    <property type="match status" value="1"/>
</dbReference>
<organism evidence="2 3">
    <name type="scientific">Corynebacterium stationis</name>
    <dbReference type="NCBI Taxonomy" id="1705"/>
    <lineage>
        <taxon>Bacteria</taxon>
        <taxon>Bacillati</taxon>
        <taxon>Actinomycetota</taxon>
        <taxon>Actinomycetes</taxon>
        <taxon>Mycobacteriales</taxon>
        <taxon>Corynebacteriaceae</taxon>
        <taxon>Corynebacterium</taxon>
    </lineage>
</organism>
<dbReference type="PANTHER" id="PTHR43384:SF11">
    <property type="entry name" value="SEPTUM SITE DETERMINING PROTEIN"/>
    <property type="match status" value="1"/>
</dbReference>
<dbReference type="STRING" id="1705.CA21670_00885"/>
<name>A0A177ICU2_9CORY</name>
<dbReference type="InterPro" id="IPR022521">
    <property type="entry name" value="Rv3660c"/>
</dbReference>
<dbReference type="Proteomes" id="UP000076947">
    <property type="component" value="Unassembled WGS sequence"/>
</dbReference>
<comment type="caution">
    <text evidence="2">The sequence shown here is derived from an EMBL/GenBank/DDBJ whole genome shotgun (WGS) entry which is preliminary data.</text>
</comment>
<evidence type="ECO:0000313" key="2">
    <source>
        <dbReference type="EMBL" id="OAH26647.1"/>
    </source>
</evidence>
<feature type="domain" description="Rv3660c-like CheY-like N-terminal" evidence="1">
    <location>
        <begin position="12"/>
        <end position="114"/>
    </location>
</feature>
<dbReference type="AlphaFoldDB" id="A0A177ICU2"/>
<dbReference type="SUPFAM" id="SSF52540">
    <property type="entry name" value="P-loop containing nucleoside triphosphate hydrolases"/>
    <property type="match status" value="1"/>
</dbReference>
<dbReference type="EMBL" id="LSTQ01000023">
    <property type="protein sequence ID" value="OAH26647.1"/>
    <property type="molecule type" value="Genomic_DNA"/>
</dbReference>
<dbReference type="InterPro" id="IPR050625">
    <property type="entry name" value="ParA/MinD_ATPase"/>
</dbReference>
<protein>
    <submittedName>
        <fullName evidence="2">Septum formation initiator</fullName>
    </submittedName>
</protein>
<dbReference type="OrthoDB" id="3252838at2"/>
<dbReference type="RefSeq" id="WP_066840118.1">
    <property type="nucleotide sequence ID" value="NZ_CANSTI010000009.1"/>
</dbReference>
<gene>
    <name evidence="2" type="ORF">AYJ05_04215</name>
</gene>
<dbReference type="InterPro" id="IPR059050">
    <property type="entry name" value="Rv3660c_N"/>
</dbReference>
<dbReference type="PANTHER" id="PTHR43384">
    <property type="entry name" value="SEPTUM SITE-DETERMINING PROTEIN MIND HOMOLOG, CHLOROPLASTIC-RELATED"/>
    <property type="match status" value="1"/>
</dbReference>
<dbReference type="Pfam" id="PF26563">
    <property type="entry name" value="Rv3660c_N"/>
    <property type="match status" value="1"/>
</dbReference>
<dbReference type="GO" id="GO:0009898">
    <property type="term" value="C:cytoplasmic side of plasma membrane"/>
    <property type="evidence" value="ECO:0007669"/>
    <property type="project" value="TreeGrafter"/>
</dbReference>
<proteinExistence type="predicted"/>
<dbReference type="GO" id="GO:0005829">
    <property type="term" value="C:cytosol"/>
    <property type="evidence" value="ECO:0007669"/>
    <property type="project" value="TreeGrafter"/>
</dbReference>
<dbReference type="GO" id="GO:0051782">
    <property type="term" value="P:negative regulation of cell division"/>
    <property type="evidence" value="ECO:0007669"/>
    <property type="project" value="TreeGrafter"/>
</dbReference>
<evidence type="ECO:0000313" key="3">
    <source>
        <dbReference type="Proteomes" id="UP000076947"/>
    </source>
</evidence>
<sequence>MKHHTDFILIACTDPVVTPEAAHAAAATRREVIHVTDPRDLSRYALDAAAVIVDASTAVHVAATGRRSRIYFVAPEPGPIDYEMALRSHAEQAFILPAESTQLLQALAADTTEQHHAAALRITVVGASGGVGASTLAAAIARMACAEQSTALLIDAIPLSGGLDLLMGLEAAPGARWPDISLGTGAIDATDIAAALPSTPDGITVLSAARAKVETPFTLESEAVGRLISATSGGFDVLVVDAPPTHIPQASDLVVVVCAAEVRSSAAAAEICAELKARGSNFVVALRHRGWSGLSARDIERITQGDVSVEISHIKNLTKTTEVAGLPTVLPKKLAAPALELLAVAGW</sequence>
<dbReference type="GO" id="GO:0016887">
    <property type="term" value="F:ATP hydrolysis activity"/>
    <property type="evidence" value="ECO:0007669"/>
    <property type="project" value="TreeGrafter"/>
</dbReference>
<dbReference type="GO" id="GO:0005524">
    <property type="term" value="F:ATP binding"/>
    <property type="evidence" value="ECO:0007669"/>
    <property type="project" value="TreeGrafter"/>
</dbReference>
<dbReference type="InterPro" id="IPR027417">
    <property type="entry name" value="P-loop_NTPase"/>
</dbReference>
<accession>A0A177ICU2</accession>
<dbReference type="Gene3D" id="3.40.50.300">
    <property type="entry name" value="P-loop containing nucleotide triphosphate hydrolases"/>
    <property type="match status" value="1"/>
</dbReference>
<reference evidence="3" key="1">
    <citation type="submission" date="2016-02" db="EMBL/GenBank/DDBJ databases">
        <authorList>
            <person name="Kaur G."/>
            <person name="Nair G.R."/>
            <person name="Mayilraj S."/>
        </authorList>
    </citation>
    <scope>NUCLEOTIDE SEQUENCE [LARGE SCALE GENOMIC DNA]</scope>
    <source>
        <strain evidence="3">GA-15</strain>
    </source>
</reference>